<dbReference type="Gene3D" id="3.30.2220.20">
    <property type="entry name" value="Phage tail assembly chaperone gp13-like"/>
    <property type="match status" value="1"/>
</dbReference>
<dbReference type="Proteomes" id="UP000439314">
    <property type="component" value="Unassembled WGS sequence"/>
</dbReference>
<evidence type="ECO:0000313" key="3">
    <source>
        <dbReference type="Proteomes" id="UP000437931"/>
    </source>
</evidence>
<evidence type="ECO:0000313" key="4">
    <source>
        <dbReference type="Proteomes" id="UP000439314"/>
    </source>
</evidence>
<comment type="caution">
    <text evidence="1">The sequence shown here is derived from an EMBL/GenBank/DDBJ whole genome shotgun (WGS) entry which is preliminary data.</text>
</comment>
<dbReference type="AlphaFoldDB" id="A0A6N7Q7G9"/>
<evidence type="ECO:0000313" key="1">
    <source>
        <dbReference type="EMBL" id="MRG98870.1"/>
    </source>
</evidence>
<sequence>MSLLTKQQILSADDRATEDVEVKEWGGTARVATMSASDRDKWEQDTYGDGTTKMEDYRARFVSLCLVDDKGARLFTDKEVAQLGAKSAAALDRVFRVAQRINALGSAEVEAAEKKS</sequence>
<reference evidence="3 4" key="1">
    <citation type="submission" date="2019-11" db="EMBL/GenBank/DDBJ databases">
        <title>First report of rice panicle blight caused by Xanthomonas sp. in Iran.</title>
        <authorList>
            <person name="Mirghasempour S.A."/>
            <person name="Huang S."/>
            <person name="Brady C.L."/>
            <person name="Studholme D.J."/>
        </authorList>
    </citation>
    <scope>NUCLEOTIDE SEQUENCE [LARGE SCALE GENOMIC DNA]</scope>
    <source>
        <strain evidence="1 4">ASD011</strain>
        <strain evidence="3">SAM114</strain>
    </source>
</reference>
<dbReference type="InterPro" id="IPR038556">
    <property type="entry name" value="TAC_Gp13-like_sf"/>
</dbReference>
<name>A0A6N7Q7G9_9XANT</name>
<reference evidence="2" key="2">
    <citation type="journal article" date="2020" name="Plant Dis.">
        <title>A Grain Rot of Rice in Iran Caused by a Xanthomonas Strain Closely Related to X. sacchari.</title>
        <authorList>
            <person name="Mirghasempour S.A."/>
            <person name="Huang S."/>
            <person name="Studholme D.J."/>
            <person name="Brady C.L."/>
        </authorList>
    </citation>
    <scope>NUCLEOTIDE SEQUENCE</scope>
    <source>
        <strain evidence="2">SAM114</strain>
    </source>
</reference>
<protein>
    <recommendedName>
        <fullName evidence="5">Phage tail protein</fullName>
    </recommendedName>
</protein>
<keyword evidence="3" id="KW-1185">Reference proteome</keyword>
<proteinExistence type="predicted"/>
<organism evidence="1 4">
    <name type="scientific">Xanthomonas sontii</name>
    <dbReference type="NCBI Taxonomy" id="2650745"/>
    <lineage>
        <taxon>Bacteria</taxon>
        <taxon>Pseudomonadati</taxon>
        <taxon>Pseudomonadota</taxon>
        <taxon>Gammaproteobacteria</taxon>
        <taxon>Lysobacterales</taxon>
        <taxon>Lysobacteraceae</taxon>
        <taxon>Xanthomonas</taxon>
    </lineage>
</organism>
<dbReference type="Proteomes" id="UP000437931">
    <property type="component" value="Unassembled WGS sequence"/>
</dbReference>
<evidence type="ECO:0000313" key="2">
    <source>
        <dbReference type="EMBL" id="MRH73339.1"/>
    </source>
</evidence>
<gene>
    <name evidence="1" type="ORF">GIY21_01025</name>
    <name evidence="2" type="ORF">GIY22_01745</name>
</gene>
<accession>A0A6N7Q7G9</accession>
<dbReference type="EMBL" id="WJPN01000001">
    <property type="protein sequence ID" value="MRG98870.1"/>
    <property type="molecule type" value="Genomic_DNA"/>
</dbReference>
<dbReference type="EMBL" id="WJPM01000001">
    <property type="protein sequence ID" value="MRH73339.1"/>
    <property type="molecule type" value="Genomic_DNA"/>
</dbReference>
<dbReference type="RefSeq" id="WP_153750370.1">
    <property type="nucleotide sequence ID" value="NZ_WJPM01000001.1"/>
</dbReference>
<evidence type="ECO:0008006" key="5">
    <source>
        <dbReference type="Google" id="ProtNLM"/>
    </source>
</evidence>